<protein>
    <submittedName>
        <fullName evidence="2">TPR domain-containing protein</fullName>
    </submittedName>
</protein>
<organism evidence="2 3">
    <name type="scientific">Clostridium botulinum CFSAN001627</name>
    <dbReference type="NCBI Taxonomy" id="1232189"/>
    <lineage>
        <taxon>Bacteria</taxon>
        <taxon>Bacillati</taxon>
        <taxon>Bacillota</taxon>
        <taxon>Clostridia</taxon>
        <taxon>Eubacteriales</taxon>
        <taxon>Clostridiaceae</taxon>
        <taxon>Clostridium</taxon>
    </lineage>
</organism>
<feature type="non-terminal residue" evidence="2">
    <location>
        <position position="1"/>
    </location>
</feature>
<reference evidence="2 3" key="2">
    <citation type="submission" date="2013-03" db="EMBL/GenBank/DDBJ databases">
        <title>Diversity in Clostridium botulinum.</title>
        <authorList>
            <person name="Timme R.E."/>
            <person name="Allard M."/>
            <person name="Luo Y."/>
            <person name="Strain E."/>
            <person name="Gonzalez-Escalona N."/>
            <person name="Brown E."/>
        </authorList>
    </citation>
    <scope>NUCLEOTIDE SEQUENCE [LARGE SCALE GENOMIC DNA]</scope>
    <source>
        <strain evidence="2 3">CFSAN001627</strain>
    </source>
</reference>
<feature type="repeat" description="TPR" evidence="1">
    <location>
        <begin position="24"/>
        <end position="57"/>
    </location>
</feature>
<keyword evidence="1" id="KW-0802">TPR repeat</keyword>
<dbReference type="SMART" id="SM00028">
    <property type="entry name" value="TPR"/>
    <property type="match status" value="2"/>
</dbReference>
<proteinExistence type="predicted"/>
<comment type="caution">
    <text evidence="2">The sequence shown here is derived from an EMBL/GenBank/DDBJ whole genome shotgun (WGS) entry which is preliminary data.</text>
</comment>
<name>M1ZZM2_CLOBO</name>
<evidence type="ECO:0000256" key="1">
    <source>
        <dbReference type="PROSITE-ProRule" id="PRU00339"/>
    </source>
</evidence>
<evidence type="ECO:0000313" key="2">
    <source>
        <dbReference type="EMBL" id="EKN43070.1"/>
    </source>
</evidence>
<dbReference type="InterPro" id="IPR019734">
    <property type="entry name" value="TPR_rpt"/>
</dbReference>
<dbReference type="SUPFAM" id="SSF48452">
    <property type="entry name" value="TPR-like"/>
    <property type="match status" value="1"/>
</dbReference>
<accession>M1ZZM2</accession>
<dbReference type="PATRIC" id="fig|1232189.3.peg.469"/>
<gene>
    <name evidence="2" type="ORF">CFSAN001627_02915</name>
</gene>
<dbReference type="PROSITE" id="PS50005">
    <property type="entry name" value="TPR"/>
    <property type="match status" value="1"/>
</dbReference>
<dbReference type="InterPro" id="IPR011990">
    <property type="entry name" value="TPR-like_helical_dom_sf"/>
</dbReference>
<dbReference type="AlphaFoldDB" id="M1ZZM2"/>
<evidence type="ECO:0000313" key="3">
    <source>
        <dbReference type="Proteomes" id="UP000011944"/>
    </source>
</evidence>
<dbReference type="Gene3D" id="1.25.40.10">
    <property type="entry name" value="Tetratricopeptide repeat domain"/>
    <property type="match status" value="1"/>
</dbReference>
<dbReference type="EMBL" id="AMXI01000164">
    <property type="protein sequence ID" value="EKN43070.1"/>
    <property type="molecule type" value="Genomic_DNA"/>
</dbReference>
<reference evidence="2 3" key="1">
    <citation type="submission" date="2012-10" db="EMBL/GenBank/DDBJ databases">
        <authorList>
            <person name="Strain E.A."/>
            <person name="Brown E."/>
            <person name="Allard M.W."/>
            <person name="Gonzalez-Escalona N."/>
            <person name="Timme R."/>
        </authorList>
    </citation>
    <scope>NUCLEOTIDE SEQUENCE [LARGE SCALE GENOMIC DNA]</scope>
    <source>
        <strain evidence="2 3">CFSAN001627</strain>
    </source>
</reference>
<dbReference type="Pfam" id="PF13181">
    <property type="entry name" value="TPR_8"/>
    <property type="match status" value="3"/>
</dbReference>
<sequence>RMLENYDKAIYYLNKALEIDNGLIDAVNELAINYAALENYDIAIKYLRKAFEVEKSIEICTNLIMCYLNKGDLEQAQNHIDIAKKIDPEDEILKEIEGYLSKHN</sequence>
<dbReference type="Proteomes" id="UP000011944">
    <property type="component" value="Unassembled WGS sequence"/>
</dbReference>